<dbReference type="EMBL" id="AP026866">
    <property type="protein sequence ID" value="BDS07615.1"/>
    <property type="molecule type" value="Genomic_DNA"/>
</dbReference>
<gene>
    <name evidence="3" type="ORF">NT6N_26550</name>
</gene>
<protein>
    <submittedName>
        <fullName evidence="3">Uncharacterized protein</fullName>
    </submittedName>
</protein>
<name>A0AAT9FNM2_9BACT</name>
<evidence type="ECO:0000256" key="2">
    <source>
        <dbReference type="SAM" id="SignalP"/>
    </source>
</evidence>
<feature type="region of interest" description="Disordered" evidence="1">
    <location>
        <begin position="160"/>
        <end position="180"/>
    </location>
</feature>
<reference evidence="3" key="1">
    <citation type="submission" date="2024-07" db="EMBL/GenBank/DDBJ databases">
        <title>Complete genome sequence of Verrucomicrobiaceae bacterium NT6N.</title>
        <authorList>
            <person name="Huang C."/>
            <person name="Takami H."/>
            <person name="Hamasaki K."/>
        </authorList>
    </citation>
    <scope>NUCLEOTIDE SEQUENCE</scope>
    <source>
        <strain evidence="3">NT6N</strain>
    </source>
</reference>
<dbReference type="AlphaFoldDB" id="A0AAT9FNM2"/>
<keyword evidence="2" id="KW-0732">Signal</keyword>
<evidence type="ECO:0000256" key="1">
    <source>
        <dbReference type="SAM" id="MobiDB-lite"/>
    </source>
</evidence>
<accession>A0AAT9FNM2</accession>
<proteinExistence type="predicted"/>
<dbReference type="KEGG" id="osu:NT6N_26550"/>
<sequence>MKLKKSFSITSQIFLLASLLAVVGFSATNTYAGPPSAVTKSKSAATILVKVPEGGKAVTYTLGGKTWKVEPGQSAVLPIGATKIHLPAGTILIASIPSAKSMAPVEYPYTVKNPITLDALTPEAIAANSDSIVPGTLPTRNPLLPSPTLRDLIDAVNSAGTNTVNPTNVMGDEVTDGNQP</sequence>
<evidence type="ECO:0000313" key="3">
    <source>
        <dbReference type="EMBL" id="BDS07615.1"/>
    </source>
</evidence>
<feature type="chain" id="PRO_5043815194" evidence="2">
    <location>
        <begin position="33"/>
        <end position="180"/>
    </location>
</feature>
<feature type="signal peptide" evidence="2">
    <location>
        <begin position="1"/>
        <end position="32"/>
    </location>
</feature>
<organism evidence="3">
    <name type="scientific">Oceaniferula spumae</name>
    <dbReference type="NCBI Taxonomy" id="2979115"/>
    <lineage>
        <taxon>Bacteria</taxon>
        <taxon>Pseudomonadati</taxon>
        <taxon>Verrucomicrobiota</taxon>
        <taxon>Verrucomicrobiia</taxon>
        <taxon>Verrucomicrobiales</taxon>
        <taxon>Verrucomicrobiaceae</taxon>
        <taxon>Oceaniferula</taxon>
    </lineage>
</organism>